<evidence type="ECO:0000256" key="1">
    <source>
        <dbReference type="SAM" id="Phobius"/>
    </source>
</evidence>
<organism evidence="2 3">
    <name type="scientific">Sphingobacterium gobiense</name>
    <dbReference type="NCBI Taxonomy" id="1382456"/>
    <lineage>
        <taxon>Bacteria</taxon>
        <taxon>Pseudomonadati</taxon>
        <taxon>Bacteroidota</taxon>
        <taxon>Sphingobacteriia</taxon>
        <taxon>Sphingobacteriales</taxon>
        <taxon>Sphingobacteriaceae</taxon>
        <taxon>Sphingobacterium</taxon>
    </lineage>
</organism>
<keyword evidence="3" id="KW-1185">Reference proteome</keyword>
<dbReference type="Proteomes" id="UP000238642">
    <property type="component" value="Unassembled WGS sequence"/>
</dbReference>
<reference evidence="2 3" key="1">
    <citation type="submission" date="2018-02" db="EMBL/GenBank/DDBJ databases">
        <title>The draft genome of Sphingobacterium gobiense H7.</title>
        <authorList>
            <person name="Li L."/>
            <person name="Liu L."/>
            <person name="Zhang X."/>
            <person name="Wang T."/>
            <person name="Liang L."/>
        </authorList>
    </citation>
    <scope>NUCLEOTIDE SEQUENCE [LARGE SCALE GENOMIC DNA]</scope>
    <source>
        <strain evidence="2 3">ACCC 05757</strain>
    </source>
</reference>
<evidence type="ECO:0008006" key="4">
    <source>
        <dbReference type="Google" id="ProtNLM"/>
    </source>
</evidence>
<comment type="caution">
    <text evidence="2">The sequence shown here is derived from an EMBL/GenBank/DDBJ whole genome shotgun (WGS) entry which is preliminary data.</text>
</comment>
<keyword evidence="1" id="KW-0472">Membrane</keyword>
<keyword evidence="1" id="KW-1133">Transmembrane helix</keyword>
<gene>
    <name evidence="2" type="ORF">C5749_10090</name>
</gene>
<protein>
    <recommendedName>
        <fullName evidence="4">Glycine zipper family protein</fullName>
    </recommendedName>
</protein>
<evidence type="ECO:0000313" key="3">
    <source>
        <dbReference type="Proteomes" id="UP000238642"/>
    </source>
</evidence>
<sequence>MVHGFYQHKSTKSGPFFFSFLHFRLRHKKIFIYVWIAIKDTTMKDRITLWKLTVIFGAFLLFASCASSKRTVLASLSKESYCNPPGNFHHFNVQAIKDAKSVLATNADLRNRYSVSSILIMDALGLDDEVRTIEALRMDTALRTQLKVSTLKQKINSKTLLVNSEIDATTAELDCEGERVEQIAGYINEINANNDTRLTVASIVLGAISGLAGAVISDSGWDNGVAIGTGVAGTALGFIMLNPKGKKAQLKHDRNLLENVWSNTNNGEMAPFLWYLLTEEAFSNSGETSLLHNLRERWIMYQFEEDKEAAEKSVNFTKGGTYRADDLYARAQMINQLQAVVRSTSQHLNTFLMELDKLEVD</sequence>
<accession>A0A2S9JLJ2</accession>
<feature type="transmembrane region" description="Helical" evidence="1">
    <location>
        <begin position="49"/>
        <end position="68"/>
    </location>
</feature>
<proteinExistence type="predicted"/>
<keyword evidence="1" id="KW-0812">Transmembrane</keyword>
<name>A0A2S9JLJ2_9SPHI</name>
<evidence type="ECO:0000313" key="2">
    <source>
        <dbReference type="EMBL" id="PRD53859.1"/>
    </source>
</evidence>
<dbReference type="EMBL" id="PVBS01000002">
    <property type="protein sequence ID" value="PRD53859.1"/>
    <property type="molecule type" value="Genomic_DNA"/>
</dbReference>
<dbReference type="AlphaFoldDB" id="A0A2S9JLJ2"/>